<evidence type="ECO:0000313" key="2">
    <source>
        <dbReference type="EMBL" id="QGH35172.1"/>
    </source>
</evidence>
<dbReference type="RefSeq" id="WP_153791646.1">
    <property type="nucleotide sequence ID" value="NZ_CP045915.1"/>
</dbReference>
<accession>A0A5Q2TM54</accession>
<keyword evidence="1" id="KW-0812">Transmembrane</keyword>
<dbReference type="AlphaFoldDB" id="A0A5Q2TM54"/>
<dbReference type="EMBL" id="CP045915">
    <property type="protein sequence ID" value="QGH35172.1"/>
    <property type="molecule type" value="Genomic_DNA"/>
</dbReference>
<protein>
    <submittedName>
        <fullName evidence="2">Uncharacterized protein</fullName>
    </submittedName>
</protein>
<name>A0A5Q2TM54_9BACI</name>
<keyword evidence="1" id="KW-1133">Transmembrane helix</keyword>
<evidence type="ECO:0000256" key="1">
    <source>
        <dbReference type="SAM" id="Phobius"/>
    </source>
</evidence>
<sequence length="64" mass="7517">MGHTKKETPHDVSASSEEERNVNANVLEMMYNILDKKLDNVLRGLKIIVLFLILEFFMIMIYLF</sequence>
<feature type="transmembrane region" description="Helical" evidence="1">
    <location>
        <begin position="44"/>
        <end position="63"/>
    </location>
</feature>
<keyword evidence="3" id="KW-1185">Reference proteome</keyword>
<dbReference type="Proteomes" id="UP000339690">
    <property type="component" value="Chromosome"/>
</dbReference>
<evidence type="ECO:0000313" key="3">
    <source>
        <dbReference type="Proteomes" id="UP000339690"/>
    </source>
</evidence>
<organism evidence="2 3">
    <name type="scientific">Gracilibacillus salitolerans</name>
    <dbReference type="NCBI Taxonomy" id="2663022"/>
    <lineage>
        <taxon>Bacteria</taxon>
        <taxon>Bacillati</taxon>
        <taxon>Bacillota</taxon>
        <taxon>Bacilli</taxon>
        <taxon>Bacillales</taxon>
        <taxon>Bacillaceae</taxon>
        <taxon>Gracilibacillus</taxon>
    </lineage>
</organism>
<keyword evidence="1" id="KW-0472">Membrane</keyword>
<dbReference type="KEGG" id="grc:GI584_14445"/>
<proteinExistence type="predicted"/>
<gene>
    <name evidence="2" type="ORF">GI584_14445</name>
</gene>
<reference evidence="2 3" key="1">
    <citation type="submission" date="2019-11" db="EMBL/GenBank/DDBJ databases">
        <title>Gracilibacillus salitolerans sp. nov., a moderate halophile isolated from a saline soil in northwest China.</title>
        <authorList>
            <person name="Gan L."/>
        </authorList>
    </citation>
    <scope>NUCLEOTIDE SEQUENCE [LARGE SCALE GENOMIC DNA]</scope>
    <source>
        <strain evidence="2 3">SCU50</strain>
    </source>
</reference>